<dbReference type="InterPro" id="IPR052346">
    <property type="entry name" value="O-mannosyl-transferase_TMTC"/>
</dbReference>
<evidence type="ECO:0000256" key="1">
    <source>
        <dbReference type="ARBA" id="ARBA00022737"/>
    </source>
</evidence>
<feature type="compositionally biased region" description="Polar residues" evidence="4">
    <location>
        <begin position="928"/>
        <end position="938"/>
    </location>
</feature>
<keyword evidence="1" id="KW-0677">Repeat</keyword>
<evidence type="ECO:0000313" key="6">
    <source>
        <dbReference type="Proteomes" id="UP000593765"/>
    </source>
</evidence>
<dbReference type="PANTHER" id="PTHR44227">
    <property type="match status" value="1"/>
</dbReference>
<dbReference type="PROSITE" id="PS50005">
    <property type="entry name" value="TPR"/>
    <property type="match status" value="1"/>
</dbReference>
<dbReference type="PROSITE" id="PS51257">
    <property type="entry name" value="PROKAR_LIPOPROTEIN"/>
    <property type="match status" value="1"/>
</dbReference>
<gene>
    <name evidence="5" type="ORF">IPV69_22360</name>
</gene>
<feature type="region of interest" description="Disordered" evidence="4">
    <location>
        <begin position="837"/>
        <end position="863"/>
    </location>
</feature>
<evidence type="ECO:0000256" key="2">
    <source>
        <dbReference type="ARBA" id="ARBA00022803"/>
    </source>
</evidence>
<dbReference type="InterPro" id="IPR019734">
    <property type="entry name" value="TPR_rpt"/>
</dbReference>
<dbReference type="PANTHER" id="PTHR44227:SF3">
    <property type="entry name" value="PROTEIN O-MANNOSYL-TRANSFERASE TMTC4"/>
    <property type="match status" value="1"/>
</dbReference>
<dbReference type="Proteomes" id="UP000593765">
    <property type="component" value="Chromosome"/>
</dbReference>
<sequence>MRRVNSAAMLLLSRASGWLAILLLIVSVAGCAQQTVSTPHPAAATTGPATWTLDQIGPAPRLPAAATRPADDLPSLDAIALFARARAASQDDDRATAIALLKQALSLDPDSYELHSELGSLYREGFGFQPAALAEFEKAAEIEPDRIDAQLDVARQLLANGDNTAAFHRLRLAIQTSQYAAGHVRSAEADFLLAHSMRELGYDRAALDRFELLLDRLSRGDIERSDEVARILNTRLFMQIGDLYIKRDRPADALRAYRTAEGTLDGSRDIDVKSRVVRAMMLDGQVNEGMARAADVVRQFGASPAALSLLRDVYSAVGRPEGVTSALADLHRQFPDDRQLLFALCEVLAADRRFDAADEQLTVAWQRTPGSPALLVRWFRLRFDRDPESAVRLLADLLTESSSVAGQIDPVWRRMTSVEGREAFPLERLLAMRPPAGAKAAHAFIIHRVARDWPRASLSRRSLDASLAARPPFAPAFADKLEEVLTDPRLPPHARLTAADALASAAELAGDPGLADLLRGRIALVRGDGADAQACFQAAIQRNPNVPEARLGLAAAGVLAGEVSAAVQQAWAVARAFPEYEPAFVFLDAHPDRADPPRVFADWKLSQPAGEPVSPELSLRQAEDQIERGNTEGAELLLADLDRQSPADARLLDLHGRIEFVTANASASAVPMEVSAQPRQKARLEKLIDQGKNLGPAGLTEVAARLSAIYAREGRPADAARPLAAARPLVGGEPDLLYRLAVQARACGDDRAAETWLQSALEIDPENAAVMEELSSLWASTGKHLEAAEKLARQAAERFPQAPGLRGNVGWVLYRAGRLTEARDELLAAIRQSEGPAGAAGAKSNLPATNPAGVNPPGIAEGPVVDPVLLDRTGDVLYRLGDRPSAAALWERAQRRLGDADVATADRADIRALRQSLPRKLKQHRTGQEVQVSTSASR</sequence>
<name>A0A7M2WWQ1_9BACT</name>
<keyword evidence="2 3" id="KW-0802">TPR repeat</keyword>
<dbReference type="EMBL" id="CP063458">
    <property type="protein sequence ID" value="QOV88940.1"/>
    <property type="molecule type" value="Genomic_DNA"/>
</dbReference>
<protein>
    <submittedName>
        <fullName evidence="5">Tetratricopeptide repeat protein</fullName>
    </submittedName>
</protein>
<evidence type="ECO:0000256" key="4">
    <source>
        <dbReference type="SAM" id="MobiDB-lite"/>
    </source>
</evidence>
<evidence type="ECO:0000256" key="3">
    <source>
        <dbReference type="PROSITE-ProRule" id="PRU00339"/>
    </source>
</evidence>
<dbReference type="KEGG" id="hbs:IPV69_22360"/>
<dbReference type="SMART" id="SM00028">
    <property type="entry name" value="TPR"/>
    <property type="match status" value="5"/>
</dbReference>
<dbReference type="Pfam" id="PF13181">
    <property type="entry name" value="TPR_8"/>
    <property type="match status" value="1"/>
</dbReference>
<dbReference type="Pfam" id="PF13432">
    <property type="entry name" value="TPR_16"/>
    <property type="match status" value="2"/>
</dbReference>
<reference evidence="5 6" key="1">
    <citation type="submission" date="2020-10" db="EMBL/GenBank/DDBJ databases">
        <title>Wide distribution of Phycisphaera-like planctomycetes from WD2101 soil group in peatlands and genome analysis of the first cultivated representative.</title>
        <authorList>
            <person name="Dedysh S.N."/>
            <person name="Beletsky A.V."/>
            <person name="Ivanova A."/>
            <person name="Kulichevskaya I.S."/>
            <person name="Suzina N.E."/>
            <person name="Philippov D.A."/>
            <person name="Rakitin A.L."/>
            <person name="Mardanov A.V."/>
            <person name="Ravin N.V."/>
        </authorList>
    </citation>
    <scope>NUCLEOTIDE SEQUENCE [LARGE SCALE GENOMIC DNA]</scope>
    <source>
        <strain evidence="5 6">M1803</strain>
    </source>
</reference>
<dbReference type="AlphaFoldDB" id="A0A7M2WWQ1"/>
<evidence type="ECO:0000313" key="5">
    <source>
        <dbReference type="EMBL" id="QOV88940.1"/>
    </source>
</evidence>
<feature type="repeat" description="TPR" evidence="3">
    <location>
        <begin position="78"/>
        <end position="111"/>
    </location>
</feature>
<dbReference type="RefSeq" id="WP_206291950.1">
    <property type="nucleotide sequence ID" value="NZ_CP063458.1"/>
</dbReference>
<dbReference type="GO" id="GO:0035269">
    <property type="term" value="P:protein O-linked glycosylation via mannose"/>
    <property type="evidence" value="ECO:0007669"/>
    <property type="project" value="TreeGrafter"/>
</dbReference>
<organism evidence="5 6">
    <name type="scientific">Humisphaera borealis</name>
    <dbReference type="NCBI Taxonomy" id="2807512"/>
    <lineage>
        <taxon>Bacteria</taxon>
        <taxon>Pseudomonadati</taxon>
        <taxon>Planctomycetota</taxon>
        <taxon>Phycisphaerae</taxon>
        <taxon>Tepidisphaerales</taxon>
        <taxon>Tepidisphaeraceae</taxon>
        <taxon>Humisphaera</taxon>
    </lineage>
</organism>
<dbReference type="GO" id="GO:0000030">
    <property type="term" value="F:mannosyltransferase activity"/>
    <property type="evidence" value="ECO:0007669"/>
    <property type="project" value="TreeGrafter"/>
</dbReference>
<keyword evidence="6" id="KW-1185">Reference proteome</keyword>
<dbReference type="Gene3D" id="1.25.40.10">
    <property type="entry name" value="Tetratricopeptide repeat domain"/>
    <property type="match status" value="3"/>
</dbReference>
<dbReference type="GO" id="GO:0030968">
    <property type="term" value="P:endoplasmic reticulum unfolded protein response"/>
    <property type="evidence" value="ECO:0007669"/>
    <property type="project" value="TreeGrafter"/>
</dbReference>
<feature type="region of interest" description="Disordered" evidence="4">
    <location>
        <begin position="916"/>
        <end position="938"/>
    </location>
</feature>
<dbReference type="SUPFAM" id="SSF48452">
    <property type="entry name" value="TPR-like"/>
    <property type="match status" value="3"/>
</dbReference>
<dbReference type="InterPro" id="IPR011990">
    <property type="entry name" value="TPR-like_helical_dom_sf"/>
</dbReference>
<proteinExistence type="predicted"/>
<accession>A0A7M2WWQ1</accession>